<name>E1YJH9_9BACT</name>
<sequence length="70" mass="8600">MPKLKDIDINYDQIKDLVYQLAFEKKMALIKEIVKDRCYQENYYRFTESLLKKYNIPDMNESELDTYLHE</sequence>
<gene>
    <name evidence="1" type="ORF">N47_E49450</name>
</gene>
<dbReference type="EMBL" id="FR695877">
    <property type="protein sequence ID" value="CBX31433.1"/>
    <property type="molecule type" value="Genomic_DNA"/>
</dbReference>
<accession>E1YJH9</accession>
<evidence type="ECO:0000313" key="1">
    <source>
        <dbReference type="EMBL" id="CBX31433.1"/>
    </source>
</evidence>
<organism evidence="1">
    <name type="scientific">uncultured Desulfobacterium sp</name>
    <dbReference type="NCBI Taxonomy" id="201089"/>
    <lineage>
        <taxon>Bacteria</taxon>
        <taxon>Pseudomonadati</taxon>
        <taxon>Thermodesulfobacteriota</taxon>
        <taxon>Desulfobacteria</taxon>
        <taxon>Desulfobacterales</taxon>
        <taxon>Desulfobacteriaceae</taxon>
        <taxon>Desulfobacterium</taxon>
        <taxon>environmental samples</taxon>
    </lineage>
</organism>
<reference evidence="1" key="1">
    <citation type="journal article" date="2011" name="Environ. Microbiol.">
        <title>Genomic insights into the metabolic potential of the polycyclic aromatic hydrocarbon degrading sulfate-reducing Deltaproteobacterium N47.</title>
        <authorList>
            <person name="Bergmann F."/>
            <person name="Selesi D."/>
            <person name="Weinmaier T."/>
            <person name="Tischler P."/>
            <person name="Rattei T."/>
            <person name="Meckenstock R.U."/>
        </authorList>
    </citation>
    <scope>NUCLEOTIDE SEQUENCE</scope>
</reference>
<proteinExistence type="predicted"/>
<protein>
    <submittedName>
        <fullName evidence="1">Uncharacterized protein</fullName>
    </submittedName>
</protein>
<dbReference type="AlphaFoldDB" id="E1YJH9"/>